<evidence type="ECO:0000256" key="8">
    <source>
        <dbReference type="SAM" id="Phobius"/>
    </source>
</evidence>
<dbReference type="PANTHER" id="PTHR36838:SF1">
    <property type="entry name" value="SLR1864 PROTEIN"/>
    <property type="match status" value="1"/>
</dbReference>
<sequence length="303" mass="32931">MFVVMMTLFVIVLVGYGAGKLGYLGGDFDRQLSRLVINMTCPALILSSAMTGELPDREYILPLLLISVITYAVLTGIAFLLPRYLTKKKDDEGAIGFALMFGNVGFMGYPVVASIFGHEAVFYAAVLNVVNTFAVFTVGTILITGKNEVEESRFEKKVLYSTPMLACYLTMLIVALRIDNIPEAISAPLTMIGNITVPAALLIIGSSMSNLPIKSLLGNTSVYATTLFRLAILPIGIYYLCTLLGFSQFVVNINTVVIAMPVATYGTILCLKYGKDTTMITEVTFITTLISMVSIPLLVLFFL</sequence>
<evidence type="ECO:0000256" key="4">
    <source>
        <dbReference type="ARBA" id="ARBA00022475"/>
    </source>
</evidence>
<evidence type="ECO:0000313" key="9">
    <source>
        <dbReference type="EMBL" id="SDZ92860.1"/>
    </source>
</evidence>
<keyword evidence="4" id="KW-1003">Cell membrane</keyword>
<keyword evidence="7 8" id="KW-0472">Membrane</keyword>
<protein>
    <recommendedName>
        <fullName evidence="11">AEC family transporter</fullName>
    </recommendedName>
</protein>
<feature type="transmembrane region" description="Helical" evidence="8">
    <location>
        <begin position="93"/>
        <end position="116"/>
    </location>
</feature>
<reference evidence="9 10" key="1">
    <citation type="submission" date="2016-10" db="EMBL/GenBank/DDBJ databases">
        <authorList>
            <person name="de Groot N.N."/>
        </authorList>
    </citation>
    <scope>NUCLEOTIDE SEQUENCE [LARGE SCALE GENOMIC DNA]</scope>
    <source>
        <strain evidence="9 10">D31d</strain>
    </source>
</reference>
<dbReference type="InterPro" id="IPR038770">
    <property type="entry name" value="Na+/solute_symporter_sf"/>
</dbReference>
<evidence type="ECO:0000256" key="7">
    <source>
        <dbReference type="ARBA" id="ARBA00023136"/>
    </source>
</evidence>
<feature type="transmembrane region" description="Helical" evidence="8">
    <location>
        <begin position="283"/>
        <end position="302"/>
    </location>
</feature>
<name>A0A1H3X0V5_XYLRU</name>
<dbReference type="EMBL" id="FNRF01000001">
    <property type="protein sequence ID" value="SDZ92860.1"/>
    <property type="molecule type" value="Genomic_DNA"/>
</dbReference>
<dbReference type="GO" id="GO:0005886">
    <property type="term" value="C:plasma membrane"/>
    <property type="evidence" value="ECO:0007669"/>
    <property type="project" value="UniProtKB-SubCell"/>
</dbReference>
<evidence type="ECO:0008006" key="11">
    <source>
        <dbReference type="Google" id="ProtNLM"/>
    </source>
</evidence>
<dbReference type="InterPro" id="IPR004776">
    <property type="entry name" value="Mem_transp_PIN-like"/>
</dbReference>
<gene>
    <name evidence="9" type="ORF">SAMN05216462_0015</name>
</gene>
<evidence type="ECO:0000313" key="10">
    <source>
        <dbReference type="Proteomes" id="UP000182257"/>
    </source>
</evidence>
<dbReference type="GO" id="GO:0055085">
    <property type="term" value="P:transmembrane transport"/>
    <property type="evidence" value="ECO:0007669"/>
    <property type="project" value="InterPro"/>
</dbReference>
<evidence type="ECO:0000256" key="5">
    <source>
        <dbReference type="ARBA" id="ARBA00022692"/>
    </source>
</evidence>
<proteinExistence type="inferred from homology"/>
<evidence type="ECO:0000256" key="3">
    <source>
        <dbReference type="ARBA" id="ARBA00022448"/>
    </source>
</evidence>
<dbReference type="Proteomes" id="UP000182257">
    <property type="component" value="Unassembled WGS sequence"/>
</dbReference>
<comment type="subcellular location">
    <subcellularLocation>
        <location evidence="1">Cell membrane</location>
        <topology evidence="1">Multi-pass membrane protein</topology>
    </subcellularLocation>
</comment>
<feature type="transmembrane region" description="Helical" evidence="8">
    <location>
        <begin position="184"/>
        <end position="204"/>
    </location>
</feature>
<accession>A0A1H3X0V5</accession>
<organism evidence="9 10">
    <name type="scientific">Xylanibacter ruminicola</name>
    <name type="common">Prevotella ruminicola</name>
    <dbReference type="NCBI Taxonomy" id="839"/>
    <lineage>
        <taxon>Bacteria</taxon>
        <taxon>Pseudomonadati</taxon>
        <taxon>Bacteroidota</taxon>
        <taxon>Bacteroidia</taxon>
        <taxon>Bacteroidales</taxon>
        <taxon>Prevotellaceae</taxon>
        <taxon>Xylanibacter</taxon>
    </lineage>
</organism>
<dbReference type="PANTHER" id="PTHR36838">
    <property type="entry name" value="AUXIN EFFLUX CARRIER FAMILY PROTEIN"/>
    <property type="match status" value="1"/>
</dbReference>
<feature type="transmembrane region" description="Helical" evidence="8">
    <location>
        <begin position="157"/>
        <end position="178"/>
    </location>
</feature>
<dbReference type="Gene3D" id="1.20.1530.20">
    <property type="match status" value="1"/>
</dbReference>
<dbReference type="OrthoDB" id="9798064at2"/>
<dbReference type="Pfam" id="PF03547">
    <property type="entry name" value="Mem_trans"/>
    <property type="match status" value="2"/>
</dbReference>
<keyword evidence="3" id="KW-0813">Transport</keyword>
<evidence type="ECO:0000256" key="2">
    <source>
        <dbReference type="ARBA" id="ARBA00010145"/>
    </source>
</evidence>
<evidence type="ECO:0000256" key="6">
    <source>
        <dbReference type="ARBA" id="ARBA00022989"/>
    </source>
</evidence>
<feature type="transmembrane region" description="Helical" evidence="8">
    <location>
        <begin position="60"/>
        <end position="81"/>
    </location>
</feature>
<keyword evidence="6 8" id="KW-1133">Transmembrane helix</keyword>
<evidence type="ECO:0000256" key="1">
    <source>
        <dbReference type="ARBA" id="ARBA00004651"/>
    </source>
</evidence>
<feature type="transmembrane region" description="Helical" evidence="8">
    <location>
        <begin position="122"/>
        <end position="145"/>
    </location>
</feature>
<feature type="transmembrane region" description="Helical" evidence="8">
    <location>
        <begin position="216"/>
        <end position="240"/>
    </location>
</feature>
<keyword evidence="5 8" id="KW-0812">Transmembrane</keyword>
<feature type="transmembrane region" description="Helical" evidence="8">
    <location>
        <begin position="6"/>
        <end position="23"/>
    </location>
</feature>
<dbReference type="AlphaFoldDB" id="A0A1H3X0V5"/>
<feature type="transmembrane region" description="Helical" evidence="8">
    <location>
        <begin position="246"/>
        <end position="271"/>
    </location>
</feature>
<comment type="similarity">
    <text evidence="2">Belongs to the auxin efflux carrier (TC 2.A.69) family.</text>
</comment>